<proteinExistence type="predicted"/>
<comment type="caution">
    <text evidence="2">The sequence shown here is derived from an EMBL/GenBank/DDBJ whole genome shotgun (WGS) entry which is preliminary data.</text>
</comment>
<dbReference type="OrthoDB" id="6436315at2759"/>
<dbReference type="AlphaFoldDB" id="A0A8X6JB02"/>
<protein>
    <submittedName>
        <fullName evidence="2">Uncharacterized protein</fullName>
    </submittedName>
</protein>
<gene>
    <name evidence="2" type="ORF">TNCT_436091</name>
</gene>
<organism evidence="2 3">
    <name type="scientific">Trichonephila clavata</name>
    <name type="common">Joro spider</name>
    <name type="synonym">Nephila clavata</name>
    <dbReference type="NCBI Taxonomy" id="2740835"/>
    <lineage>
        <taxon>Eukaryota</taxon>
        <taxon>Metazoa</taxon>
        <taxon>Ecdysozoa</taxon>
        <taxon>Arthropoda</taxon>
        <taxon>Chelicerata</taxon>
        <taxon>Arachnida</taxon>
        <taxon>Araneae</taxon>
        <taxon>Araneomorphae</taxon>
        <taxon>Entelegynae</taxon>
        <taxon>Araneoidea</taxon>
        <taxon>Nephilidae</taxon>
        <taxon>Trichonephila</taxon>
    </lineage>
</organism>
<dbReference type="EMBL" id="BMAO01009041">
    <property type="protein sequence ID" value="GFR28200.1"/>
    <property type="molecule type" value="Genomic_DNA"/>
</dbReference>
<evidence type="ECO:0000313" key="2">
    <source>
        <dbReference type="EMBL" id="GFR28200.1"/>
    </source>
</evidence>
<keyword evidence="3" id="KW-1185">Reference proteome</keyword>
<accession>A0A8X6JB02</accession>
<dbReference type="Proteomes" id="UP000887116">
    <property type="component" value="Unassembled WGS sequence"/>
</dbReference>
<evidence type="ECO:0000313" key="3">
    <source>
        <dbReference type="Proteomes" id="UP000887116"/>
    </source>
</evidence>
<evidence type="ECO:0000256" key="1">
    <source>
        <dbReference type="SAM" id="MobiDB-lite"/>
    </source>
</evidence>
<sequence length="117" mass="13298">MHPGGAADCSAEEQKLRKILEGEMRKKDEFSDAQKRYMVNENQALIKSCLLSYSNYVTCFSNSPDIHFSPSSSTRQKPCVGRGTFGDSIHSTDKRRQVTHLDTFPYEDYKSADVLIR</sequence>
<feature type="region of interest" description="Disordered" evidence="1">
    <location>
        <begin position="67"/>
        <end position="91"/>
    </location>
</feature>
<name>A0A8X6JB02_TRICU</name>
<feature type="compositionally biased region" description="Polar residues" evidence="1">
    <location>
        <begin position="67"/>
        <end position="76"/>
    </location>
</feature>
<reference evidence="2" key="1">
    <citation type="submission" date="2020-07" db="EMBL/GenBank/DDBJ databases">
        <title>Multicomponent nature underlies the extraordinary mechanical properties of spider dragline silk.</title>
        <authorList>
            <person name="Kono N."/>
            <person name="Nakamura H."/>
            <person name="Mori M."/>
            <person name="Yoshida Y."/>
            <person name="Ohtoshi R."/>
            <person name="Malay A.D."/>
            <person name="Moran D.A.P."/>
            <person name="Tomita M."/>
            <person name="Numata K."/>
            <person name="Arakawa K."/>
        </authorList>
    </citation>
    <scope>NUCLEOTIDE SEQUENCE</scope>
</reference>